<sequence length="410" mass="45640">MPNELHPGRFIPGAETVFDVPSTLGAVFYTGAVLIGSFGSCVLYGLTAVQTWFYLVSYPKDPLRNKFLVGQRIHSIRPTLQLNTDSRSLRYGTRSSSKESLSWERQLTIFRLLDTLHTILTSYTAYFYLVSRYYSPSALLLINWSVESPSSSPTSLLWNVHRIILNLPDRSIPVSVAFSNTIEVIVQSYFLHKILLSESGVEDIVCYEGLRRLVSRGTLLWRTLVFLLGMLVLAHLGTAIEIAIVTFMAKAFGTLPQSKYYSAIPLAITNICANVLINGALIYLLRGHRSGIQRTDNIVKRLIIYAVNRCLLISCLEIVEIIVFSTSTHTLWYLGIDFVMAKLYANSLLASLNSRLGGVDISGRDTNPESSIRFSVLAPRTNATGIDIENSAVPSAQDDVMIQKTEKCVL</sequence>
<evidence type="ECO:0000259" key="2">
    <source>
        <dbReference type="Pfam" id="PF20152"/>
    </source>
</evidence>
<dbReference type="PANTHER" id="PTHR40465">
    <property type="entry name" value="CHROMOSOME 1, WHOLE GENOME SHOTGUN SEQUENCE"/>
    <property type="match status" value="1"/>
</dbReference>
<feature type="domain" description="DUF6534" evidence="2">
    <location>
        <begin position="271"/>
        <end position="355"/>
    </location>
</feature>
<feature type="transmembrane region" description="Helical" evidence="1">
    <location>
        <begin position="219"/>
        <end position="248"/>
    </location>
</feature>
<proteinExistence type="predicted"/>
<dbReference type="Pfam" id="PF20152">
    <property type="entry name" value="DUF6534"/>
    <property type="match status" value="1"/>
</dbReference>
<evidence type="ECO:0000256" key="1">
    <source>
        <dbReference type="SAM" id="Phobius"/>
    </source>
</evidence>
<dbReference type="AlphaFoldDB" id="A0A8H4VUB2"/>
<comment type="caution">
    <text evidence="3">The sequence shown here is derived from an EMBL/GenBank/DDBJ whole genome shotgun (WGS) entry which is preliminary data.</text>
</comment>
<dbReference type="InterPro" id="IPR045339">
    <property type="entry name" value="DUF6534"/>
</dbReference>
<feature type="transmembrane region" description="Helical" evidence="1">
    <location>
        <begin position="306"/>
        <end position="325"/>
    </location>
</feature>
<evidence type="ECO:0000313" key="4">
    <source>
        <dbReference type="Proteomes" id="UP000521872"/>
    </source>
</evidence>
<keyword evidence="1" id="KW-1133">Transmembrane helix</keyword>
<keyword evidence="1" id="KW-0472">Membrane</keyword>
<name>A0A8H4VUB2_9AGAR</name>
<dbReference type="Proteomes" id="UP000521872">
    <property type="component" value="Unassembled WGS sequence"/>
</dbReference>
<accession>A0A8H4VUB2</accession>
<feature type="transmembrane region" description="Helical" evidence="1">
    <location>
        <begin position="260"/>
        <end position="285"/>
    </location>
</feature>
<dbReference type="EMBL" id="JAACJL010000002">
    <property type="protein sequence ID" value="KAF4622497.1"/>
    <property type="molecule type" value="Genomic_DNA"/>
</dbReference>
<protein>
    <recommendedName>
        <fullName evidence="2">DUF6534 domain-containing protein</fullName>
    </recommendedName>
</protein>
<keyword evidence="1" id="KW-0812">Transmembrane</keyword>
<evidence type="ECO:0000313" key="3">
    <source>
        <dbReference type="EMBL" id="KAF4622497.1"/>
    </source>
</evidence>
<feature type="transmembrane region" description="Helical" evidence="1">
    <location>
        <begin position="26"/>
        <end position="56"/>
    </location>
</feature>
<reference evidence="3 4" key="1">
    <citation type="submission" date="2019-12" db="EMBL/GenBank/DDBJ databases">
        <authorList>
            <person name="Floudas D."/>
            <person name="Bentzer J."/>
            <person name="Ahren D."/>
            <person name="Johansson T."/>
            <person name="Persson P."/>
            <person name="Tunlid A."/>
        </authorList>
    </citation>
    <scope>NUCLEOTIDE SEQUENCE [LARGE SCALE GENOMIC DNA]</scope>
    <source>
        <strain evidence="3 4">CBS 102.39</strain>
    </source>
</reference>
<dbReference type="PANTHER" id="PTHR40465:SF1">
    <property type="entry name" value="DUF6534 DOMAIN-CONTAINING PROTEIN"/>
    <property type="match status" value="1"/>
</dbReference>
<organism evidence="3 4">
    <name type="scientific">Agrocybe pediades</name>
    <dbReference type="NCBI Taxonomy" id="84607"/>
    <lineage>
        <taxon>Eukaryota</taxon>
        <taxon>Fungi</taxon>
        <taxon>Dikarya</taxon>
        <taxon>Basidiomycota</taxon>
        <taxon>Agaricomycotina</taxon>
        <taxon>Agaricomycetes</taxon>
        <taxon>Agaricomycetidae</taxon>
        <taxon>Agaricales</taxon>
        <taxon>Agaricineae</taxon>
        <taxon>Strophariaceae</taxon>
        <taxon>Agrocybe</taxon>
    </lineage>
</organism>
<gene>
    <name evidence="3" type="ORF">D9613_009331</name>
</gene>
<keyword evidence="4" id="KW-1185">Reference proteome</keyword>